<dbReference type="STRING" id="1560201.NG42_06020"/>
<dbReference type="Proteomes" id="UP000037088">
    <property type="component" value="Unassembled WGS sequence"/>
</dbReference>
<sequence length="206" mass="22903">MGNAMVALKSADEVKAVSAELAKNKRTNLFRCLWAMQFESALRFSDVVKLTWDQFAEGKTHLLIIQQKKTRKGVDGTPVKPKPLKIAITPAMRSIVQARREEAADRPNFGEYIFSLSDLRSKGQPVSHNAVLTEYGKCGRRAGFQDVGSHTPRKSKGRILFESGLPLEQISNLLGHSSPASTLFYIGFTQETADTISEEFSLGEEW</sequence>
<dbReference type="InterPro" id="IPR011010">
    <property type="entry name" value="DNA_brk_join_enz"/>
</dbReference>
<dbReference type="SUPFAM" id="SSF56349">
    <property type="entry name" value="DNA breaking-rejoining enzymes"/>
    <property type="match status" value="1"/>
</dbReference>
<keyword evidence="6" id="KW-1185">Reference proteome</keyword>
<organism evidence="3 5">
    <name type="scientific">Winslowiella iniecta</name>
    <dbReference type="NCBI Taxonomy" id="1560201"/>
    <lineage>
        <taxon>Bacteria</taxon>
        <taxon>Pseudomonadati</taxon>
        <taxon>Pseudomonadota</taxon>
        <taxon>Gammaproteobacteria</taxon>
        <taxon>Enterobacterales</taxon>
        <taxon>Erwiniaceae</taxon>
        <taxon>Winslowiella</taxon>
    </lineage>
</organism>
<evidence type="ECO:0000313" key="6">
    <source>
        <dbReference type="Proteomes" id="UP000037088"/>
    </source>
</evidence>
<dbReference type="Gene3D" id="1.10.443.10">
    <property type="entry name" value="Intergrase catalytic core"/>
    <property type="match status" value="1"/>
</dbReference>
<proteinExistence type="predicted"/>
<dbReference type="InterPro" id="IPR013762">
    <property type="entry name" value="Integrase-like_cat_sf"/>
</dbReference>
<evidence type="ECO:0000259" key="2">
    <source>
        <dbReference type="PROSITE" id="PS51898"/>
    </source>
</evidence>
<feature type="domain" description="Tyr recombinase" evidence="2">
    <location>
        <begin position="4"/>
        <end position="198"/>
    </location>
</feature>
<dbReference type="InterPro" id="IPR002104">
    <property type="entry name" value="Integrase_catalytic"/>
</dbReference>
<protein>
    <submittedName>
        <fullName evidence="3">Integrase</fullName>
    </submittedName>
</protein>
<gene>
    <name evidence="4" type="ORF">NG42_06020</name>
    <name evidence="3" type="ORF">NG43_20915</name>
</gene>
<dbReference type="GO" id="GO:0003677">
    <property type="term" value="F:DNA binding"/>
    <property type="evidence" value="ECO:0007669"/>
    <property type="project" value="InterPro"/>
</dbReference>
<comment type="caution">
    <text evidence="3">The sequence shown here is derived from an EMBL/GenBank/DDBJ whole genome shotgun (WGS) entry which is preliminary data.</text>
</comment>
<dbReference type="Proteomes" id="UP000036851">
    <property type="component" value="Unassembled WGS sequence"/>
</dbReference>
<accession>A0A0L7SY25</accession>
<evidence type="ECO:0000313" key="3">
    <source>
        <dbReference type="EMBL" id="KOC88028.1"/>
    </source>
</evidence>
<reference evidence="5 6" key="1">
    <citation type="journal article" date="2015" name="Int. J. Syst. Evol. Microbiol.">
        <title>Erwinia iniecta sp. nov., isolated from Russian wheat aphids (Diuraphis noxia).</title>
        <authorList>
            <person name="Campillo T."/>
            <person name="Luna E."/>
            <person name="Portier P."/>
            <person name="Fischer-Le Saux M."/>
            <person name="Lapitan N."/>
            <person name="Tisserat N.A."/>
            <person name="Leach J.E."/>
        </authorList>
    </citation>
    <scope>NUCLEOTIDE SEQUENCE [LARGE SCALE GENOMIC DNA]</scope>
    <source>
        <strain evidence="4 6">B120</strain>
        <strain evidence="3 5">B149</strain>
    </source>
</reference>
<dbReference type="OrthoDB" id="9788852at2"/>
<dbReference type="PROSITE" id="PS51898">
    <property type="entry name" value="TYR_RECOMBINASE"/>
    <property type="match status" value="1"/>
</dbReference>
<evidence type="ECO:0000256" key="1">
    <source>
        <dbReference type="ARBA" id="ARBA00023172"/>
    </source>
</evidence>
<dbReference type="Pfam" id="PF00589">
    <property type="entry name" value="Phage_integrase"/>
    <property type="match status" value="1"/>
</dbReference>
<dbReference type="PATRIC" id="fig|1560201.3.peg.1285"/>
<dbReference type="RefSeq" id="WP_052898364.1">
    <property type="nucleotide sequence ID" value="NZ_JRXE01000006.1"/>
</dbReference>
<dbReference type="EMBL" id="JRXE01000006">
    <property type="protein sequence ID" value="KOC91390.1"/>
    <property type="molecule type" value="Genomic_DNA"/>
</dbReference>
<dbReference type="EMBL" id="JRXF01000054">
    <property type="protein sequence ID" value="KOC88028.1"/>
    <property type="molecule type" value="Genomic_DNA"/>
</dbReference>
<keyword evidence="1" id="KW-0233">DNA recombination</keyword>
<dbReference type="GO" id="GO:0006310">
    <property type="term" value="P:DNA recombination"/>
    <property type="evidence" value="ECO:0007669"/>
    <property type="project" value="UniProtKB-KW"/>
</dbReference>
<dbReference type="GO" id="GO:0015074">
    <property type="term" value="P:DNA integration"/>
    <property type="evidence" value="ECO:0007669"/>
    <property type="project" value="InterPro"/>
</dbReference>
<dbReference type="AlphaFoldDB" id="A0A0L7SY25"/>
<name>A0A0L7SY25_9GAMM</name>
<evidence type="ECO:0000313" key="5">
    <source>
        <dbReference type="Proteomes" id="UP000036851"/>
    </source>
</evidence>
<evidence type="ECO:0000313" key="4">
    <source>
        <dbReference type="EMBL" id="KOC91390.1"/>
    </source>
</evidence>